<evidence type="ECO:0000256" key="1">
    <source>
        <dbReference type="ARBA" id="ARBA00002633"/>
    </source>
</evidence>
<dbReference type="Gene3D" id="6.10.250.290">
    <property type="match status" value="1"/>
</dbReference>
<gene>
    <name evidence="6" type="primary">rplJ</name>
    <name evidence="7" type="ORF">G3M56_004045</name>
</gene>
<evidence type="ECO:0000256" key="4">
    <source>
        <dbReference type="ARBA" id="ARBA00023274"/>
    </source>
</evidence>
<dbReference type="InterPro" id="IPR047865">
    <property type="entry name" value="Ribosomal_uL10_bac_type"/>
</dbReference>
<reference evidence="7 8" key="1">
    <citation type="submission" date="2020-12" db="EMBL/GenBank/DDBJ databases">
        <title>Sulforoseuscoccus oceanibium gen. nov., sp. nov., a representative of the phylum Verrucomicrobia with special cytoplasmic membrane, and proposal of Sulforoseuscoccusaceae fam. nov.</title>
        <authorList>
            <person name="Xi F."/>
        </authorList>
    </citation>
    <scope>NUCLEOTIDE SEQUENCE [LARGE SCALE GENOMIC DNA]</scope>
    <source>
        <strain evidence="7 8">T37</strain>
    </source>
</reference>
<dbReference type="GO" id="GO:0005840">
    <property type="term" value="C:ribosome"/>
    <property type="evidence" value="ECO:0007669"/>
    <property type="project" value="UniProtKB-KW"/>
</dbReference>
<dbReference type="Proteomes" id="UP000475117">
    <property type="component" value="Chromosome"/>
</dbReference>
<proteinExistence type="inferred from homology"/>
<keyword evidence="6" id="KW-0699">rRNA-binding</keyword>
<dbReference type="HAMAP" id="MF_00362">
    <property type="entry name" value="Ribosomal_uL10"/>
    <property type="match status" value="1"/>
</dbReference>
<keyword evidence="8" id="KW-1185">Reference proteome</keyword>
<dbReference type="GO" id="GO:1990904">
    <property type="term" value="C:ribonucleoprotein complex"/>
    <property type="evidence" value="ECO:0007669"/>
    <property type="project" value="UniProtKB-KW"/>
</dbReference>
<evidence type="ECO:0000256" key="3">
    <source>
        <dbReference type="ARBA" id="ARBA00022980"/>
    </source>
</evidence>
<sequence length="169" mass="18457">MKLEKQIFVDELLERIQASPYLLVFDYQGLTVDGFEELRKRLKEVGAKGTVAKNRLVKRSLQAGDFPDLSEAFVGQTMIVTGEGEIPAAAKVLKNFTAEFKKPVFKAGVLDGDVIDESQLKALAELPSREELLAKLLSVINAPASKLVRTINEPAGSLARVLQAFADKG</sequence>
<keyword evidence="3 6" id="KW-0689">Ribosomal protein</keyword>
<evidence type="ECO:0000313" key="7">
    <source>
        <dbReference type="EMBL" id="QQL45765.1"/>
    </source>
</evidence>
<dbReference type="SUPFAM" id="SSF160369">
    <property type="entry name" value="Ribosomal protein L10-like"/>
    <property type="match status" value="1"/>
</dbReference>
<comment type="subunit">
    <text evidence="6">Part of the ribosomal stalk of the 50S ribosomal subunit. The N-terminus interacts with L11 and the large rRNA to form the base of the stalk. The C-terminus forms an elongated spine to which L12 dimers bind in a sequential fashion forming a multimeric L10(L12)X complex.</text>
</comment>
<accession>A0A6B3LGH8</accession>
<keyword evidence="6" id="KW-0694">RNA-binding</keyword>
<evidence type="ECO:0000256" key="2">
    <source>
        <dbReference type="ARBA" id="ARBA00008889"/>
    </source>
</evidence>
<organism evidence="7 8">
    <name type="scientific">Sulfuriroseicoccus oceanibius</name>
    <dbReference type="NCBI Taxonomy" id="2707525"/>
    <lineage>
        <taxon>Bacteria</taxon>
        <taxon>Pseudomonadati</taxon>
        <taxon>Verrucomicrobiota</taxon>
        <taxon>Verrucomicrobiia</taxon>
        <taxon>Verrucomicrobiales</taxon>
        <taxon>Verrucomicrobiaceae</taxon>
        <taxon>Sulfuriroseicoccus</taxon>
    </lineage>
</organism>
<dbReference type="Pfam" id="PF00466">
    <property type="entry name" value="Ribosomal_L10"/>
    <property type="match status" value="1"/>
</dbReference>
<dbReference type="GO" id="GO:0070180">
    <property type="term" value="F:large ribosomal subunit rRNA binding"/>
    <property type="evidence" value="ECO:0007669"/>
    <property type="project" value="UniProtKB-UniRule"/>
</dbReference>
<dbReference type="AlphaFoldDB" id="A0A6B3LGH8"/>
<protein>
    <recommendedName>
        <fullName evidence="5 6">Large ribosomal subunit protein uL10</fullName>
    </recommendedName>
</protein>
<dbReference type="EMBL" id="CP066776">
    <property type="protein sequence ID" value="QQL45765.1"/>
    <property type="molecule type" value="Genomic_DNA"/>
</dbReference>
<evidence type="ECO:0000313" key="8">
    <source>
        <dbReference type="Proteomes" id="UP000475117"/>
    </source>
</evidence>
<evidence type="ECO:0000256" key="5">
    <source>
        <dbReference type="ARBA" id="ARBA00035202"/>
    </source>
</evidence>
<dbReference type="CDD" id="cd05797">
    <property type="entry name" value="Ribosomal_L10"/>
    <property type="match status" value="1"/>
</dbReference>
<dbReference type="InterPro" id="IPR001790">
    <property type="entry name" value="Ribosomal_uL10"/>
</dbReference>
<dbReference type="InterPro" id="IPR022973">
    <property type="entry name" value="Ribosomal_uL10_bac"/>
</dbReference>
<comment type="function">
    <text evidence="1 6">Forms part of the ribosomal stalk, playing a central role in the interaction of the ribosome with GTP-bound translation factors.</text>
</comment>
<dbReference type="Gene3D" id="3.30.70.1730">
    <property type="match status" value="1"/>
</dbReference>
<dbReference type="NCBIfam" id="NF000955">
    <property type="entry name" value="PRK00099.1-1"/>
    <property type="match status" value="1"/>
</dbReference>
<dbReference type="KEGG" id="soa:G3M56_004045"/>
<dbReference type="RefSeq" id="WP_164365483.1">
    <property type="nucleotide sequence ID" value="NZ_CP066776.1"/>
</dbReference>
<evidence type="ECO:0000256" key="6">
    <source>
        <dbReference type="HAMAP-Rule" id="MF_00362"/>
    </source>
</evidence>
<dbReference type="GO" id="GO:0006412">
    <property type="term" value="P:translation"/>
    <property type="evidence" value="ECO:0007669"/>
    <property type="project" value="UniProtKB-UniRule"/>
</dbReference>
<name>A0A6B3LGH8_9BACT</name>
<dbReference type="PANTHER" id="PTHR11560">
    <property type="entry name" value="39S RIBOSOMAL PROTEIN L10, MITOCHONDRIAL"/>
    <property type="match status" value="1"/>
</dbReference>
<dbReference type="InterPro" id="IPR043141">
    <property type="entry name" value="Ribosomal_uL10-like_sf"/>
</dbReference>
<keyword evidence="4 6" id="KW-0687">Ribonucleoprotein</keyword>
<comment type="similarity">
    <text evidence="2 6">Belongs to the universal ribosomal protein uL10 family.</text>
</comment>